<keyword evidence="4" id="KW-1185">Reference proteome</keyword>
<dbReference type="EMBL" id="BBYR01000046">
    <property type="protein sequence ID" value="GAP37411.1"/>
    <property type="molecule type" value="Genomic_DNA"/>
</dbReference>
<keyword evidence="3" id="KW-0449">Lipoprotein</keyword>
<evidence type="ECO:0000313" key="4">
    <source>
        <dbReference type="Proteomes" id="UP000037660"/>
    </source>
</evidence>
<proteinExistence type="predicted"/>
<reference evidence="4" key="1">
    <citation type="submission" date="2015-07" db="EMBL/GenBank/DDBJ databases">
        <title>Discovery of a poly(ethylene terephthalate assimilation.</title>
        <authorList>
            <person name="Yoshida S."/>
            <person name="Hiraga K."/>
            <person name="Takehana T."/>
            <person name="Taniguchi I."/>
            <person name="Yamaji H."/>
            <person name="Maeda Y."/>
            <person name="Toyohara K."/>
            <person name="Miyamoto K."/>
            <person name="Kimura Y."/>
            <person name="Oda K."/>
        </authorList>
    </citation>
    <scope>NUCLEOTIDE SEQUENCE [LARGE SCALE GENOMIC DNA]</scope>
    <source>
        <strain evidence="4">NBRC 110686 / TISTR 2288 / 201-F6</strain>
    </source>
</reference>
<sequence>MRAWLAALFDGHPFGAAVSTAVGAGADGPLLSLGLAPADAARWAPCGDTLDLAQRLEAAGGPAGEPPATPAGPAPDERGALARETVAAWLLGPLPTTFGSLDALRSALRVRLRTVAAAARTALAFHTCAVERPSECWRYDEDHGFVILPGVSLIDALRRATQPAHGGRRYAFSCYRATEYVLLLALAEELAEVDPPVYLALEAAWRERAIASGRFHDVFLVETGSHDAPLPMGYLVPGDRVWFRNPDEASADASGYEGSWVVYLGGGRFANFWTLGQPYDLETKCLEIYHWRDATWRDADGELRVDEARVAEHVARTRADPARCAELLARMRRYRDGRGIYADGGCIDRTREHLVSAWPADSPLAERFGVRRGGAQRVAA</sequence>
<dbReference type="GO" id="GO:0003810">
    <property type="term" value="F:protein-glutamine gamma-glutamyltransferase activity"/>
    <property type="evidence" value="ECO:0007669"/>
    <property type="project" value="InterPro"/>
</dbReference>
<reference evidence="3 4" key="2">
    <citation type="journal article" date="2016" name="Science">
        <title>A bacterium that degrades and assimilates poly(ethylene terephthalate).</title>
        <authorList>
            <person name="Yoshida S."/>
            <person name="Hiraga K."/>
            <person name="Takehana T."/>
            <person name="Taniguchi I."/>
            <person name="Yamaji H."/>
            <person name="Maeda Y."/>
            <person name="Toyohara K."/>
            <person name="Miyamoto K."/>
            <person name="Kimura Y."/>
            <person name="Oda K."/>
        </authorList>
    </citation>
    <scope>NUCLEOTIDE SEQUENCE [LARGE SCALE GENOMIC DNA]</scope>
    <source>
        <strain evidence="4">NBRC 110686 / TISTR 2288 / 201-F6</strain>
    </source>
</reference>
<evidence type="ECO:0000256" key="2">
    <source>
        <dbReference type="ARBA" id="ARBA00022969"/>
    </source>
</evidence>
<gene>
    <name evidence="3" type="ORF">ISF6_3266</name>
</gene>
<comment type="caution">
    <text evidence="3">The sequence shown here is derived from an EMBL/GenBank/DDBJ whole genome shotgun (WGS) entry which is preliminary data.</text>
</comment>
<keyword evidence="2" id="KW-0749">Sporulation</keyword>
<organism evidence="3 4">
    <name type="scientific">Piscinibacter sakaiensis</name>
    <name type="common">Ideonella sakaiensis</name>
    <dbReference type="NCBI Taxonomy" id="1547922"/>
    <lineage>
        <taxon>Bacteria</taxon>
        <taxon>Pseudomonadati</taxon>
        <taxon>Pseudomonadota</taxon>
        <taxon>Betaproteobacteria</taxon>
        <taxon>Burkholderiales</taxon>
        <taxon>Sphaerotilaceae</taxon>
        <taxon>Piscinibacter</taxon>
    </lineage>
</organism>
<dbReference type="AlphaFoldDB" id="A0A0K8P486"/>
<keyword evidence="1" id="KW-0808">Transferase</keyword>
<dbReference type="InterPro" id="IPR020916">
    <property type="entry name" value="Gln_gamma-glutamylTfrase_bac"/>
</dbReference>
<evidence type="ECO:0000313" key="3">
    <source>
        <dbReference type="EMBL" id="GAP37411.1"/>
    </source>
</evidence>
<dbReference type="GO" id="GO:0030435">
    <property type="term" value="P:sporulation resulting in formation of a cellular spore"/>
    <property type="evidence" value="ECO:0007669"/>
    <property type="project" value="UniProtKB-KW"/>
</dbReference>
<name>A0A0K8P486_PISS1</name>
<accession>A0A0K8P486</accession>
<evidence type="ECO:0000256" key="1">
    <source>
        <dbReference type="ARBA" id="ARBA00022679"/>
    </source>
</evidence>
<dbReference type="Pfam" id="PF20085">
    <property type="entry name" value="TGL"/>
    <property type="match status" value="1"/>
</dbReference>
<dbReference type="Proteomes" id="UP000037660">
    <property type="component" value="Unassembled WGS sequence"/>
</dbReference>
<protein>
    <submittedName>
        <fullName evidence="3">Putative lipoprotein</fullName>
    </submittedName>
</protein>